<dbReference type="AlphaFoldDB" id="A0A0F9EHL6"/>
<reference evidence="1" key="1">
    <citation type="journal article" date="2015" name="Nature">
        <title>Complex archaea that bridge the gap between prokaryotes and eukaryotes.</title>
        <authorList>
            <person name="Spang A."/>
            <person name="Saw J.H."/>
            <person name="Jorgensen S.L."/>
            <person name="Zaremba-Niedzwiedzka K."/>
            <person name="Martijn J."/>
            <person name="Lind A.E."/>
            <person name="van Eijk R."/>
            <person name="Schleper C."/>
            <person name="Guy L."/>
            <person name="Ettema T.J."/>
        </authorList>
    </citation>
    <scope>NUCLEOTIDE SEQUENCE</scope>
</reference>
<evidence type="ECO:0000313" key="1">
    <source>
        <dbReference type="EMBL" id="KKL44380.1"/>
    </source>
</evidence>
<dbReference type="EMBL" id="LAZR01034780">
    <property type="protein sequence ID" value="KKL44380.1"/>
    <property type="molecule type" value="Genomic_DNA"/>
</dbReference>
<feature type="non-terminal residue" evidence="1">
    <location>
        <position position="1"/>
    </location>
</feature>
<organism evidence="1">
    <name type="scientific">marine sediment metagenome</name>
    <dbReference type="NCBI Taxonomy" id="412755"/>
    <lineage>
        <taxon>unclassified sequences</taxon>
        <taxon>metagenomes</taxon>
        <taxon>ecological metagenomes</taxon>
    </lineage>
</organism>
<name>A0A0F9EHL6_9ZZZZ</name>
<accession>A0A0F9EHL6</accession>
<gene>
    <name evidence="1" type="ORF">LCGC14_2366230</name>
</gene>
<comment type="caution">
    <text evidence="1">The sequence shown here is derived from an EMBL/GenBank/DDBJ whole genome shotgun (WGS) entry which is preliminary data.</text>
</comment>
<proteinExistence type="predicted"/>
<sequence length="106" mass="11247">GTSKTTHFTVPAGQNLIITAFRITMDTGKTIDVSFKLRENADDTIAPMSPIKTIRDIVGVDAPVAGVSLGNLKFDEKTDIWAIAAASVGTAAVEINYDFVQYAIGS</sequence>
<protein>
    <submittedName>
        <fullName evidence="1">Uncharacterized protein</fullName>
    </submittedName>
</protein>